<dbReference type="Proteomes" id="UP000254893">
    <property type="component" value="Unassembled WGS sequence"/>
</dbReference>
<evidence type="ECO:0000313" key="4">
    <source>
        <dbReference type="Proteomes" id="UP000254893"/>
    </source>
</evidence>
<protein>
    <submittedName>
        <fullName evidence="3">Tetratricopeptide repeat protein</fullName>
    </submittedName>
</protein>
<accession>A0A380CN96</accession>
<reference evidence="3 4" key="1">
    <citation type="submission" date="2018-06" db="EMBL/GenBank/DDBJ databases">
        <authorList>
            <consortium name="Pathogen Informatics"/>
            <person name="Doyle S."/>
        </authorList>
    </citation>
    <scope>NUCLEOTIDE SEQUENCE [LARGE SCALE GENOMIC DNA]</scope>
    <source>
        <strain evidence="3 4">NCTC11388</strain>
    </source>
</reference>
<keyword evidence="1" id="KW-0802">TPR repeat</keyword>
<dbReference type="AlphaFoldDB" id="A0A380CN96"/>
<sequence length="368" mass="41562">MMKKVLIALLIFTSFSLTVVAQSNIKEGNNSFALYTKTGDIKNLDNARKFADAAFANKRDSSQVKNNILRALVYSSYAVTDSLRKQKYPSDPIDIAQASLKLIDKKGGNDEFRTEISYVKQNLVSALIFKANKALNEKKYKEAYSYYERVDELSADNAAVASNLAVLAVQNKDYAKAAELYEGIIQSDKVTPNDYLQLANVYTTQDKKQATLDVLSQGRQQFPKSKEILFELIQVYSNNKSYDAIVPVIDEALSYEPENIEMNYLAGYANESINNIAKAKDYYEKVIRLDKNNYEANLGLGLIYLKDFLANKDNNEAQYNAQNYLLKANEIKPYAINALKSLALYYEAADDMTQLDRVNLLLNQLTNN</sequence>
<proteinExistence type="predicted"/>
<evidence type="ECO:0000256" key="1">
    <source>
        <dbReference type="PROSITE-ProRule" id="PRU00339"/>
    </source>
</evidence>
<name>A0A380CN96_SPHSI</name>
<feature type="signal peptide" evidence="2">
    <location>
        <begin position="1"/>
        <end position="21"/>
    </location>
</feature>
<dbReference type="SUPFAM" id="SSF48452">
    <property type="entry name" value="TPR-like"/>
    <property type="match status" value="1"/>
</dbReference>
<dbReference type="Gene3D" id="1.25.40.10">
    <property type="entry name" value="Tetratricopeptide repeat domain"/>
    <property type="match status" value="2"/>
</dbReference>
<feature type="chain" id="PRO_5016707389" evidence="2">
    <location>
        <begin position="22"/>
        <end position="368"/>
    </location>
</feature>
<dbReference type="Pfam" id="PF13429">
    <property type="entry name" value="TPR_15"/>
    <property type="match status" value="1"/>
</dbReference>
<evidence type="ECO:0000256" key="2">
    <source>
        <dbReference type="SAM" id="SignalP"/>
    </source>
</evidence>
<dbReference type="RefSeq" id="WP_115171116.1">
    <property type="nucleotide sequence ID" value="NZ_UGYW01000002.1"/>
</dbReference>
<dbReference type="SMART" id="SM00028">
    <property type="entry name" value="TPR"/>
    <property type="match status" value="4"/>
</dbReference>
<dbReference type="InterPro" id="IPR019734">
    <property type="entry name" value="TPR_rpt"/>
</dbReference>
<dbReference type="Pfam" id="PF13181">
    <property type="entry name" value="TPR_8"/>
    <property type="match status" value="1"/>
</dbReference>
<evidence type="ECO:0000313" key="3">
    <source>
        <dbReference type="EMBL" id="SUJ24866.1"/>
    </source>
</evidence>
<dbReference type="PROSITE" id="PS50005">
    <property type="entry name" value="TPR"/>
    <property type="match status" value="1"/>
</dbReference>
<dbReference type="PANTHER" id="PTHR12558">
    <property type="entry name" value="CELL DIVISION CYCLE 16,23,27"/>
    <property type="match status" value="1"/>
</dbReference>
<keyword evidence="2" id="KW-0732">Signal</keyword>
<dbReference type="InterPro" id="IPR011990">
    <property type="entry name" value="TPR-like_helical_dom_sf"/>
</dbReference>
<gene>
    <name evidence="3" type="ORF">NCTC11388_03705</name>
</gene>
<dbReference type="EMBL" id="UGYW01000002">
    <property type="protein sequence ID" value="SUJ24866.1"/>
    <property type="molecule type" value="Genomic_DNA"/>
</dbReference>
<organism evidence="3 4">
    <name type="scientific">Sphingobacterium spiritivorum</name>
    <name type="common">Flavobacterium spiritivorum</name>
    <dbReference type="NCBI Taxonomy" id="258"/>
    <lineage>
        <taxon>Bacteria</taxon>
        <taxon>Pseudomonadati</taxon>
        <taxon>Bacteroidota</taxon>
        <taxon>Sphingobacteriia</taxon>
        <taxon>Sphingobacteriales</taxon>
        <taxon>Sphingobacteriaceae</taxon>
        <taxon>Sphingobacterium</taxon>
    </lineage>
</organism>
<dbReference type="PANTHER" id="PTHR12558:SF13">
    <property type="entry name" value="CELL DIVISION CYCLE PROTEIN 27 HOMOLOG"/>
    <property type="match status" value="1"/>
</dbReference>
<feature type="repeat" description="TPR" evidence="1">
    <location>
        <begin position="260"/>
        <end position="293"/>
    </location>
</feature>